<dbReference type="PANTHER" id="PTHR35089">
    <property type="entry name" value="CHAPERONE PROTEIN SKP"/>
    <property type="match status" value="1"/>
</dbReference>
<feature type="chain" id="PRO_5045971391" evidence="4">
    <location>
        <begin position="24"/>
        <end position="210"/>
    </location>
</feature>
<comment type="similarity">
    <text evidence="1">Belongs to the Skp family.</text>
</comment>
<comment type="caution">
    <text evidence="5">The sequence shown here is derived from an EMBL/GenBank/DDBJ whole genome shotgun (WGS) entry which is preliminary data.</text>
</comment>
<dbReference type="RefSeq" id="WP_167071795.1">
    <property type="nucleotide sequence ID" value="NZ_JAAOZC010000001.1"/>
</dbReference>
<feature type="region of interest" description="Disordered" evidence="3">
    <location>
        <begin position="186"/>
        <end position="210"/>
    </location>
</feature>
<keyword evidence="2 4" id="KW-0732">Signal</keyword>
<organism evidence="5 6">
    <name type="scientific">Sphingomonas vulcanisoli</name>
    <dbReference type="NCBI Taxonomy" id="1658060"/>
    <lineage>
        <taxon>Bacteria</taxon>
        <taxon>Pseudomonadati</taxon>
        <taxon>Pseudomonadota</taxon>
        <taxon>Alphaproteobacteria</taxon>
        <taxon>Sphingomonadales</taxon>
        <taxon>Sphingomonadaceae</taxon>
        <taxon>Sphingomonas</taxon>
    </lineage>
</organism>
<evidence type="ECO:0000313" key="6">
    <source>
        <dbReference type="Proteomes" id="UP000727456"/>
    </source>
</evidence>
<dbReference type="EMBL" id="JAAOZC010000001">
    <property type="protein sequence ID" value="NIJ06970.1"/>
    <property type="molecule type" value="Genomic_DNA"/>
</dbReference>
<name>A0ABX0TT57_9SPHN</name>
<evidence type="ECO:0000313" key="5">
    <source>
        <dbReference type="EMBL" id="NIJ06970.1"/>
    </source>
</evidence>
<feature type="signal peptide" evidence="4">
    <location>
        <begin position="1"/>
        <end position="23"/>
    </location>
</feature>
<protein>
    <submittedName>
        <fullName evidence="5">Skp family chaperone for outer membrane proteins</fullName>
    </submittedName>
</protein>
<dbReference type="Gene3D" id="3.30.910.20">
    <property type="entry name" value="Skp domain"/>
    <property type="match status" value="1"/>
</dbReference>
<gene>
    <name evidence="5" type="ORF">FHS31_000552</name>
</gene>
<dbReference type="Proteomes" id="UP000727456">
    <property type="component" value="Unassembled WGS sequence"/>
</dbReference>
<dbReference type="SUPFAM" id="SSF111384">
    <property type="entry name" value="OmpH-like"/>
    <property type="match status" value="1"/>
</dbReference>
<evidence type="ECO:0000256" key="2">
    <source>
        <dbReference type="ARBA" id="ARBA00022729"/>
    </source>
</evidence>
<evidence type="ECO:0000256" key="1">
    <source>
        <dbReference type="ARBA" id="ARBA00009091"/>
    </source>
</evidence>
<evidence type="ECO:0000256" key="4">
    <source>
        <dbReference type="SAM" id="SignalP"/>
    </source>
</evidence>
<evidence type="ECO:0000256" key="3">
    <source>
        <dbReference type="SAM" id="MobiDB-lite"/>
    </source>
</evidence>
<accession>A0ABX0TT57</accession>
<dbReference type="InterPro" id="IPR024930">
    <property type="entry name" value="Skp_dom_sf"/>
</dbReference>
<keyword evidence="6" id="KW-1185">Reference proteome</keyword>
<reference evidence="5 6" key="1">
    <citation type="submission" date="2020-03" db="EMBL/GenBank/DDBJ databases">
        <title>Genomic Encyclopedia of Type Strains, Phase III (KMG-III): the genomes of soil and plant-associated and newly described type strains.</title>
        <authorList>
            <person name="Whitman W."/>
        </authorList>
    </citation>
    <scope>NUCLEOTIDE SEQUENCE [LARGE SCALE GENOMIC DNA]</scope>
    <source>
        <strain evidence="5 6">CECT 8804</strain>
    </source>
</reference>
<dbReference type="InterPro" id="IPR005632">
    <property type="entry name" value="Chaperone_Skp"/>
</dbReference>
<proteinExistence type="inferred from homology"/>
<dbReference type="SMART" id="SM00935">
    <property type="entry name" value="OmpH"/>
    <property type="match status" value="1"/>
</dbReference>
<dbReference type="Pfam" id="PF03938">
    <property type="entry name" value="OmpH"/>
    <property type="match status" value="1"/>
</dbReference>
<sequence length="210" mass="21467">MKTMFKGAAAAALLATAAVPALAQSTGPVLTIDLERIYAESAAGKSAVAQLQAKFAQPSQQINAAITSARTAYETQAQAAQKLSPTGDASKLPPATRQALGEAQERFEAARAQAAQLEQAISASQGYVRDQIVQAVLPIAEQVRNEKRGAVVLPKGTILASDASNDVTSVVLPRLDAALPTAQIAPPQQAAAAAPATAPRPAGKPATQGR</sequence>
<dbReference type="PANTHER" id="PTHR35089:SF1">
    <property type="entry name" value="CHAPERONE PROTEIN SKP"/>
    <property type="match status" value="1"/>
</dbReference>